<organism evidence="1 2">
    <name type="scientific">Trapa incisa</name>
    <dbReference type="NCBI Taxonomy" id="236973"/>
    <lineage>
        <taxon>Eukaryota</taxon>
        <taxon>Viridiplantae</taxon>
        <taxon>Streptophyta</taxon>
        <taxon>Embryophyta</taxon>
        <taxon>Tracheophyta</taxon>
        <taxon>Spermatophyta</taxon>
        <taxon>Magnoliopsida</taxon>
        <taxon>eudicotyledons</taxon>
        <taxon>Gunneridae</taxon>
        <taxon>Pentapetalae</taxon>
        <taxon>rosids</taxon>
        <taxon>malvids</taxon>
        <taxon>Myrtales</taxon>
        <taxon>Lythraceae</taxon>
        <taxon>Trapa</taxon>
    </lineage>
</organism>
<reference evidence="1 2" key="1">
    <citation type="journal article" date="2023" name="Hortic Res">
        <title>Pangenome of water caltrop reveals structural variations and asymmetric subgenome divergence after allopolyploidization.</title>
        <authorList>
            <person name="Zhang X."/>
            <person name="Chen Y."/>
            <person name="Wang L."/>
            <person name="Yuan Y."/>
            <person name="Fang M."/>
            <person name="Shi L."/>
            <person name="Lu R."/>
            <person name="Comes H.P."/>
            <person name="Ma Y."/>
            <person name="Chen Y."/>
            <person name="Huang G."/>
            <person name="Zhou Y."/>
            <person name="Zheng Z."/>
            <person name="Qiu Y."/>
        </authorList>
    </citation>
    <scope>NUCLEOTIDE SEQUENCE [LARGE SCALE GENOMIC DNA]</scope>
    <source>
        <tissue evidence="1">Roots</tissue>
    </source>
</reference>
<proteinExistence type="predicted"/>
<protein>
    <submittedName>
        <fullName evidence="1">Uncharacterized protein</fullName>
    </submittedName>
</protein>
<sequence length="117" mass="13230">MKMKQFTDLMRNFDTIWIGSLSESREFTGVTKWSLLPPMQMVPIARRVGGPCGPSVQLVNHWIRVNGFWQAYVVSPAMGRFPTSSIESQFLSKPTTILESEKLSLLADSHAQMVDKQ</sequence>
<dbReference type="EMBL" id="JAXIOK010000002">
    <property type="protein sequence ID" value="KAK4777592.1"/>
    <property type="molecule type" value="Genomic_DNA"/>
</dbReference>
<accession>A0AAN7LAX2</accession>
<evidence type="ECO:0000313" key="2">
    <source>
        <dbReference type="Proteomes" id="UP001345219"/>
    </source>
</evidence>
<gene>
    <name evidence="1" type="ORF">SAY87_017779</name>
</gene>
<dbReference type="Proteomes" id="UP001345219">
    <property type="component" value="Chromosome 14"/>
</dbReference>
<name>A0AAN7LAX2_9MYRT</name>
<comment type="caution">
    <text evidence="1">The sequence shown here is derived from an EMBL/GenBank/DDBJ whole genome shotgun (WGS) entry which is preliminary data.</text>
</comment>
<keyword evidence="2" id="KW-1185">Reference proteome</keyword>
<dbReference type="AlphaFoldDB" id="A0AAN7LAX2"/>
<evidence type="ECO:0000313" key="1">
    <source>
        <dbReference type="EMBL" id="KAK4777592.1"/>
    </source>
</evidence>